<dbReference type="InterPro" id="IPR004897">
    <property type="entry name" value="P/V_Pprotein_paramyxoviral"/>
</dbReference>
<dbReference type="Pfam" id="PF03210">
    <property type="entry name" value="Paramyx_P_V_C"/>
    <property type="match status" value="1"/>
</dbReference>
<feature type="compositionally biased region" description="Polar residues" evidence="4">
    <location>
        <begin position="26"/>
        <end position="43"/>
    </location>
</feature>
<keyword evidence="6" id="KW-1185">Reference proteome</keyword>
<dbReference type="Proteomes" id="UP000153607">
    <property type="component" value="Segment"/>
</dbReference>
<proteinExistence type="predicted"/>
<evidence type="ECO:0000256" key="2">
    <source>
        <dbReference type="ARBA" id="ARBA00022553"/>
    </source>
</evidence>
<evidence type="ECO:0000313" key="5">
    <source>
        <dbReference type="EMBL" id="ACB46866.1"/>
    </source>
</evidence>
<evidence type="ECO:0000313" key="6">
    <source>
        <dbReference type="Proteomes" id="UP000153607"/>
    </source>
</evidence>
<organism evidence="5 6">
    <name type="scientific">Paraavulavirus wisconsinense</name>
    <dbReference type="NCBI Taxonomy" id="3052594"/>
    <lineage>
        <taxon>Viruses</taxon>
        <taxon>Riboviria</taxon>
        <taxon>Orthornavirae</taxon>
        <taxon>Negarnaviricota</taxon>
        <taxon>Haploviricotina</taxon>
        <taxon>Monjiviricetes</taxon>
        <taxon>Mononegavirales</taxon>
        <taxon>Paramyxoviridae</taxon>
        <taxon>Avulavirinae</taxon>
        <taxon>Paraavulavirus</taxon>
    </lineage>
</organism>
<sequence length="386" mass="41075">MDLEFSSEEAVAALLDVSSSTITEVLSKQSIPDPSFLTSTEASGEQVPDSKVANHKASVDKTPDQGQPSATPSAPPETAENINTPSCEDGLPPNFFIPRVESYHTNLFKGGPQLDSTERPPGHQIVCGDQDADLSRAGIARKKKKQKHCKALNFSESPLTDNQAIEGSIQSHGALDQEPSRQRPGATQPALQSPPSQNNTSVHADSAQDSAISVSIPLTMVESLISQVSKLSDQVSQIQKLVSTLPQIKTDIASIRNMQAALEGQLSMIRILDPGNCSESSLNALRGFSGKAPVIVSGPGNPNQCISQGSSTTICLDELARPVPNPIQVKLQDDQKDLSAQRHAVIALLETRIPPGPKRDKLLSLVAIAKTASDLIKIKRMAVLGQ</sequence>
<evidence type="ECO:0000256" key="3">
    <source>
        <dbReference type="ARBA" id="ARBA00022953"/>
    </source>
</evidence>
<name>B5L5T4_9MONO</name>
<feature type="region of interest" description="Disordered" evidence="4">
    <location>
        <begin position="174"/>
        <end position="208"/>
    </location>
</feature>
<reference evidence="5 6" key="1">
    <citation type="journal article" date="2008" name="Virus Res.">
        <title>Complete genome sequence of avian paramyxovirus type 3 reveals an unusually long trailer region.</title>
        <authorList>
            <person name="Kumar S."/>
            <person name="Nayak B."/>
            <person name="Collins P.L."/>
            <person name="Samal S.K."/>
        </authorList>
    </citation>
    <scope>NUCLEOTIDE SEQUENCE [LARGE SCALE GENOMIC DNA]</scope>
    <source>
        <strain evidence="5">APMV3/PKT/Netherland/449/75</strain>
    </source>
</reference>
<accession>B5L5T4</accession>
<dbReference type="EMBL" id="EU403085">
    <property type="protein sequence ID" value="ACB46866.1"/>
    <property type="molecule type" value="Viral_cRNA"/>
</dbReference>
<gene>
    <name evidence="5" type="primary">P</name>
</gene>
<keyword evidence="2" id="KW-0597">Phosphoprotein</keyword>
<evidence type="ECO:0000256" key="4">
    <source>
        <dbReference type="SAM" id="MobiDB-lite"/>
    </source>
</evidence>
<feature type="region of interest" description="Disordered" evidence="4">
    <location>
        <begin position="26"/>
        <end position="93"/>
    </location>
</feature>
<dbReference type="Gene3D" id="1.20.5.300">
    <property type="match status" value="1"/>
</dbReference>
<feature type="compositionally biased region" description="Polar residues" evidence="4">
    <location>
        <begin position="189"/>
        <end position="208"/>
    </location>
</feature>
<evidence type="ECO:0000256" key="1">
    <source>
        <dbReference type="ARBA" id="ARBA00020572"/>
    </source>
</evidence>
<protein>
    <recommendedName>
        <fullName evidence="1">Phosphoprotein</fullName>
    </recommendedName>
</protein>
<feature type="compositionally biased region" description="Low complexity" evidence="4">
    <location>
        <begin position="68"/>
        <end position="80"/>
    </location>
</feature>
<keyword evidence="3" id="KW-0693">Viral RNA replication</keyword>